<dbReference type="Proteomes" id="UP000078090">
    <property type="component" value="Unassembled WGS sequence"/>
</dbReference>
<dbReference type="SUPFAM" id="SSF55961">
    <property type="entry name" value="Bet v1-like"/>
    <property type="match status" value="1"/>
</dbReference>
<dbReference type="Pfam" id="PF08327">
    <property type="entry name" value="AHSA1"/>
    <property type="match status" value="1"/>
</dbReference>
<dbReference type="Gene3D" id="3.30.530.20">
    <property type="match status" value="1"/>
</dbReference>
<comment type="similarity">
    <text evidence="1">Belongs to the AHA1 family.</text>
</comment>
<proteinExistence type="inferred from homology"/>
<gene>
    <name evidence="3" type="ORF">A1332_04050</name>
</gene>
<accession>A0A177M1E7</accession>
<evidence type="ECO:0000259" key="2">
    <source>
        <dbReference type="Pfam" id="PF08327"/>
    </source>
</evidence>
<dbReference type="EMBL" id="LUUG01000105">
    <property type="protein sequence ID" value="OAH99072.1"/>
    <property type="molecule type" value="Genomic_DNA"/>
</dbReference>
<name>A0A177M1E7_METMH</name>
<evidence type="ECO:0000313" key="4">
    <source>
        <dbReference type="Proteomes" id="UP000078090"/>
    </source>
</evidence>
<evidence type="ECO:0000313" key="3">
    <source>
        <dbReference type="EMBL" id="OAH99072.1"/>
    </source>
</evidence>
<protein>
    <submittedName>
        <fullName evidence="3">Polyketide cyclase</fullName>
    </submittedName>
</protein>
<feature type="domain" description="Activator of Hsp90 ATPase homologue 1/2-like C-terminal" evidence="2">
    <location>
        <begin position="20"/>
        <end position="155"/>
    </location>
</feature>
<dbReference type="OrthoDB" id="9805228at2"/>
<dbReference type="InterPro" id="IPR023393">
    <property type="entry name" value="START-like_dom_sf"/>
</dbReference>
<dbReference type="InterPro" id="IPR013538">
    <property type="entry name" value="ASHA1/2-like_C"/>
</dbReference>
<dbReference type="RefSeq" id="WP_064010096.1">
    <property type="nucleotide sequence ID" value="NZ_LUUG01000105.1"/>
</dbReference>
<sequence length="158" mass="17825">MNPTEQTAESRELGLTRLIDAPAEKLYRAWTEPVLLKQWFCPKPWTVASAELDVRAGGTSIIVMRSPEGQEFPNQGIYLEVVPNERLVFTDAYTNAWEPSAKPFMTGIVTFTPEDGKTRYTARVLHWSAVDRKTHEEMGFHEGWGKATDQLAELVASL</sequence>
<reference evidence="3 4" key="1">
    <citation type="submission" date="2016-03" db="EMBL/GenBank/DDBJ databases">
        <authorList>
            <person name="Ploux O."/>
        </authorList>
    </citation>
    <scope>NUCLEOTIDE SEQUENCE [LARGE SCALE GENOMIC DNA]</scope>
    <source>
        <strain evidence="3 4">R-45363</strain>
    </source>
</reference>
<evidence type="ECO:0000256" key="1">
    <source>
        <dbReference type="ARBA" id="ARBA00006817"/>
    </source>
</evidence>
<organism evidence="3 4">
    <name type="scientific">Methylomonas methanica</name>
    <dbReference type="NCBI Taxonomy" id="421"/>
    <lineage>
        <taxon>Bacteria</taxon>
        <taxon>Pseudomonadati</taxon>
        <taxon>Pseudomonadota</taxon>
        <taxon>Gammaproteobacteria</taxon>
        <taxon>Methylococcales</taxon>
        <taxon>Methylococcaceae</taxon>
        <taxon>Methylomonas</taxon>
    </lineage>
</organism>
<dbReference type="CDD" id="cd08896">
    <property type="entry name" value="SRPBCC_CalC_Aha1-like_3"/>
    <property type="match status" value="1"/>
</dbReference>
<dbReference type="AlphaFoldDB" id="A0A177M1E7"/>
<comment type="caution">
    <text evidence="3">The sequence shown here is derived from an EMBL/GenBank/DDBJ whole genome shotgun (WGS) entry which is preliminary data.</text>
</comment>